<accession>A0A022Q9J1</accession>
<feature type="domain" description="LRAT" evidence="2">
    <location>
        <begin position="20"/>
        <end position="131"/>
    </location>
</feature>
<dbReference type="Proteomes" id="UP000030748">
    <property type="component" value="Unassembled WGS sequence"/>
</dbReference>
<dbReference type="STRING" id="4155.A0A022Q9J1"/>
<gene>
    <name evidence="3" type="ORF">MIMGU_mgv1a010904mg</name>
</gene>
<feature type="transmembrane region" description="Helical" evidence="1">
    <location>
        <begin position="147"/>
        <end position="167"/>
    </location>
</feature>
<dbReference type="KEGG" id="egt:105972721"/>
<evidence type="ECO:0000259" key="2">
    <source>
        <dbReference type="PROSITE" id="PS51934"/>
    </source>
</evidence>
<dbReference type="Gene3D" id="3.90.1720.10">
    <property type="entry name" value="endopeptidase domain like (from Nostoc punctiforme)"/>
    <property type="match status" value="1"/>
</dbReference>
<dbReference type="Pfam" id="PF04970">
    <property type="entry name" value="LRAT"/>
    <property type="match status" value="1"/>
</dbReference>
<dbReference type="PANTHER" id="PTHR46137">
    <property type="entry name" value="OS05G0310600 PROTEIN"/>
    <property type="match status" value="1"/>
</dbReference>
<keyword evidence="4" id="KW-1185">Reference proteome</keyword>
<organism evidence="3 4">
    <name type="scientific">Erythranthe guttata</name>
    <name type="common">Yellow monkey flower</name>
    <name type="synonym">Mimulus guttatus</name>
    <dbReference type="NCBI Taxonomy" id="4155"/>
    <lineage>
        <taxon>Eukaryota</taxon>
        <taxon>Viridiplantae</taxon>
        <taxon>Streptophyta</taxon>
        <taxon>Embryophyta</taxon>
        <taxon>Tracheophyta</taxon>
        <taxon>Spermatophyta</taxon>
        <taxon>Magnoliopsida</taxon>
        <taxon>eudicotyledons</taxon>
        <taxon>Gunneridae</taxon>
        <taxon>Pentapetalae</taxon>
        <taxon>asterids</taxon>
        <taxon>lamiids</taxon>
        <taxon>Lamiales</taxon>
        <taxon>Phrymaceae</taxon>
        <taxon>Erythranthe</taxon>
    </lineage>
</organism>
<sequence length="298" mass="32850">MEHLSHRIEKSSLKAGDHIYSWRAAYSYSHHGIFMGGDRVVHFTRDGVLSSSLEDFLDGTKLRLYRYDSKPESVIVKLRGTCTTAVSDDEATVIYRANYLLENGFGRYNLLKKNCENFATYCKTGLLVVKDDDEEGMAGLSAQVASVKCKAVVITAFAVPVIIMGAIEGASPAAAFSAFAAAQLAVPATFAIVAGGVVFYCVRRCRADIGMRKDVKEVSVEDLNKYKEEAAMEVGNITSSRELDNRNWTMTTTKPMEICIPSTSLQLLTQISQHCVPGGYFPSRSSYFITLWGLLFVK</sequence>
<evidence type="ECO:0000313" key="4">
    <source>
        <dbReference type="Proteomes" id="UP000030748"/>
    </source>
</evidence>
<protein>
    <recommendedName>
        <fullName evidence="2">LRAT domain-containing protein</fullName>
    </recommendedName>
</protein>
<keyword evidence="1" id="KW-0812">Transmembrane</keyword>
<evidence type="ECO:0000256" key="1">
    <source>
        <dbReference type="SAM" id="Phobius"/>
    </source>
</evidence>
<keyword evidence="1" id="KW-0472">Membrane</keyword>
<name>A0A022Q9J1_ERYGU</name>
<dbReference type="eggNOG" id="ENOG502QUIP">
    <property type="taxonomic scope" value="Eukaryota"/>
</dbReference>
<dbReference type="InterPro" id="IPR007053">
    <property type="entry name" value="LRAT_dom"/>
</dbReference>
<feature type="transmembrane region" description="Helical" evidence="1">
    <location>
        <begin position="173"/>
        <end position="202"/>
    </location>
</feature>
<evidence type="ECO:0000313" key="3">
    <source>
        <dbReference type="EMBL" id="EYU24269.1"/>
    </source>
</evidence>
<dbReference type="PhylomeDB" id="A0A022Q9J1"/>
<dbReference type="PANTHER" id="PTHR46137:SF4">
    <property type="entry name" value="PROTEIN LEAD-SENSITIVE 1"/>
    <property type="match status" value="1"/>
</dbReference>
<keyword evidence="1" id="KW-1133">Transmembrane helix</keyword>
<dbReference type="OrthoDB" id="421951at2759"/>
<dbReference type="PROSITE" id="PS51934">
    <property type="entry name" value="LRAT"/>
    <property type="match status" value="1"/>
</dbReference>
<dbReference type="EMBL" id="KI632130">
    <property type="protein sequence ID" value="EYU24269.1"/>
    <property type="molecule type" value="Genomic_DNA"/>
</dbReference>
<dbReference type="AlphaFoldDB" id="A0A022Q9J1"/>
<reference evidence="3 4" key="1">
    <citation type="journal article" date="2013" name="Proc. Natl. Acad. Sci. U.S.A.">
        <title>Fine-scale variation in meiotic recombination in Mimulus inferred from population shotgun sequencing.</title>
        <authorList>
            <person name="Hellsten U."/>
            <person name="Wright K.M."/>
            <person name="Jenkins J."/>
            <person name="Shu S."/>
            <person name="Yuan Y."/>
            <person name="Wessler S.R."/>
            <person name="Schmutz J."/>
            <person name="Willis J.H."/>
            <person name="Rokhsar D.S."/>
        </authorList>
    </citation>
    <scope>NUCLEOTIDE SEQUENCE [LARGE SCALE GENOMIC DNA]</scope>
    <source>
        <strain evidence="4">cv. DUN x IM62</strain>
    </source>
</reference>
<proteinExistence type="predicted"/>